<comment type="caution">
    <text evidence="9">The sequence shown here is derived from an EMBL/GenBank/DDBJ whole genome shotgun (WGS) entry which is preliminary data.</text>
</comment>
<dbReference type="InterPro" id="IPR004869">
    <property type="entry name" value="MMPL_dom"/>
</dbReference>
<dbReference type="Gene3D" id="1.20.1640.10">
    <property type="entry name" value="Multidrug efflux transporter AcrB transmembrane domain"/>
    <property type="match status" value="2"/>
</dbReference>
<keyword evidence="10" id="KW-1185">Reference proteome</keyword>
<dbReference type="AlphaFoldDB" id="A0A4R8A4L2"/>
<feature type="transmembrane region" description="Helical" evidence="7">
    <location>
        <begin position="506"/>
        <end position="527"/>
    </location>
</feature>
<dbReference type="EMBL" id="SODF01000001">
    <property type="protein sequence ID" value="TDW24428.1"/>
    <property type="molecule type" value="Genomic_DNA"/>
</dbReference>
<proteinExistence type="inferred from homology"/>
<protein>
    <submittedName>
        <fullName evidence="9">RND superfamily putative drug exporter</fullName>
    </submittedName>
</protein>
<feature type="transmembrane region" description="Helical" evidence="7">
    <location>
        <begin position="15"/>
        <end position="36"/>
    </location>
</feature>
<dbReference type="InterPro" id="IPR050545">
    <property type="entry name" value="Mycobact_MmpL"/>
</dbReference>
<evidence type="ECO:0000256" key="5">
    <source>
        <dbReference type="ARBA" id="ARBA00022989"/>
    </source>
</evidence>
<feature type="domain" description="SSD" evidence="8">
    <location>
        <begin position="237"/>
        <end position="328"/>
    </location>
</feature>
<feature type="transmembrane region" description="Helical" evidence="7">
    <location>
        <begin position="226"/>
        <end position="250"/>
    </location>
</feature>
<organism evidence="9 10">
    <name type="scientific">Kribbella kalugense</name>
    <dbReference type="NCBI Taxonomy" id="2512221"/>
    <lineage>
        <taxon>Bacteria</taxon>
        <taxon>Bacillati</taxon>
        <taxon>Actinomycetota</taxon>
        <taxon>Actinomycetes</taxon>
        <taxon>Propionibacteriales</taxon>
        <taxon>Kribbellaceae</taxon>
        <taxon>Kribbella</taxon>
    </lineage>
</organism>
<feature type="transmembrane region" description="Helical" evidence="7">
    <location>
        <begin position="539"/>
        <end position="557"/>
    </location>
</feature>
<evidence type="ECO:0000256" key="3">
    <source>
        <dbReference type="ARBA" id="ARBA00022475"/>
    </source>
</evidence>
<keyword evidence="3" id="KW-1003">Cell membrane</keyword>
<dbReference type="SUPFAM" id="SSF82866">
    <property type="entry name" value="Multidrug efflux transporter AcrB transmembrane domain"/>
    <property type="match status" value="2"/>
</dbReference>
<evidence type="ECO:0000256" key="1">
    <source>
        <dbReference type="ARBA" id="ARBA00004651"/>
    </source>
</evidence>
<evidence type="ECO:0000259" key="8">
    <source>
        <dbReference type="PROSITE" id="PS50156"/>
    </source>
</evidence>
<sequence length="715" mass="74225">MFYRLGLKIVARARVVLALSVVALVISAVLGIGAFARLLSAGFDDPASASSRANVLLDQKFGGDPDLIFLVHARSGTVDDPAVTAAGQALAQRLSTDTRLRGVTSYWNTRPAGLRSRDGTDALILAKVIGDEQTADKNAKALLADYAHLDGPDATVRIGGARGTDVAGQVGKDLALAEAIAVPITVVLMIIVFGSLVASLLPLAVGVLAIFATFAELDLLTHVTSVSVFAINLATGLGLGLGMDYALLMVSRFREELAKGVDVGDAVARTMATAGRTIAFSALAVAAALSAMLVFPVYFLKSFAYAGVGVTIFSAASALFVLPALLAVLGRRVNSGRIPGIRTVRSVEAPFWGRLAAGVMRRPLVAALPVVAVLLFLATPLLSVTFGTPDDRVLPTSAASHQVGDALRNDFAVTPDAIDVLLSPAVSPSALQGYAQQLSHLSGVQRADITVGSGGVQRVSLSTGLDAASGPAQDLVRRVRAVSAPPGTTVLVGGATATLIDAKHAISSHLLLAGALIVLTTFILLFLFTGSILQPLRALLGNTLTLGATLGVMVWIFQDGHFASVLGFTPRPTDTAMPVLLFCIAFGLSMDYELFVISRIKELHDAGVPNAEAVTGGLARTGRIVSTLAALLAVGFFAFGSSHVSFIQLFGLGTGLAILIDATLVRGVLVPAFMRAFGERSWYAPKPLRRIHNRIGVTENPPAETGGVRPVTVSG</sequence>
<feature type="transmembrane region" description="Helical" evidence="7">
    <location>
        <begin position="364"/>
        <end position="386"/>
    </location>
</feature>
<dbReference type="OrthoDB" id="7051771at2"/>
<feature type="transmembrane region" description="Helical" evidence="7">
    <location>
        <begin position="186"/>
        <end position="214"/>
    </location>
</feature>
<name>A0A4R8A4L2_9ACTN</name>
<dbReference type="InterPro" id="IPR000731">
    <property type="entry name" value="SSD"/>
</dbReference>
<accession>A0A4R8A4L2</accession>
<keyword evidence="6 7" id="KW-0472">Membrane</keyword>
<evidence type="ECO:0000313" key="10">
    <source>
        <dbReference type="Proteomes" id="UP000295447"/>
    </source>
</evidence>
<reference evidence="9 10" key="1">
    <citation type="submission" date="2019-03" db="EMBL/GenBank/DDBJ databases">
        <title>Genomic Encyclopedia of Type Strains, Phase III (KMG-III): the genomes of soil and plant-associated and newly described type strains.</title>
        <authorList>
            <person name="Whitman W."/>
        </authorList>
    </citation>
    <scope>NUCLEOTIDE SEQUENCE [LARGE SCALE GENOMIC DNA]</scope>
    <source>
        <strain evidence="9 10">VKM Ac-2570</strain>
    </source>
</reference>
<dbReference type="PANTHER" id="PTHR33406:SF11">
    <property type="entry name" value="MEMBRANE PROTEIN SCO6666-RELATED"/>
    <property type="match status" value="1"/>
</dbReference>
<comment type="subcellular location">
    <subcellularLocation>
        <location evidence="1">Cell membrane</location>
        <topology evidence="1">Multi-pass membrane protein</topology>
    </subcellularLocation>
</comment>
<dbReference type="Proteomes" id="UP000295447">
    <property type="component" value="Unassembled WGS sequence"/>
</dbReference>
<feature type="transmembrane region" description="Helical" evidence="7">
    <location>
        <begin position="628"/>
        <end position="650"/>
    </location>
</feature>
<feature type="transmembrane region" description="Helical" evidence="7">
    <location>
        <begin position="305"/>
        <end position="329"/>
    </location>
</feature>
<feature type="transmembrane region" description="Helical" evidence="7">
    <location>
        <begin position="656"/>
        <end position="677"/>
    </location>
</feature>
<gene>
    <name evidence="9" type="ORF">EV650_3307</name>
</gene>
<evidence type="ECO:0000256" key="4">
    <source>
        <dbReference type="ARBA" id="ARBA00022692"/>
    </source>
</evidence>
<keyword evidence="5 7" id="KW-1133">Transmembrane helix</keyword>
<evidence type="ECO:0000256" key="6">
    <source>
        <dbReference type="ARBA" id="ARBA00023136"/>
    </source>
</evidence>
<feature type="transmembrane region" description="Helical" evidence="7">
    <location>
        <begin position="278"/>
        <end position="299"/>
    </location>
</feature>
<evidence type="ECO:0000313" key="9">
    <source>
        <dbReference type="EMBL" id="TDW24428.1"/>
    </source>
</evidence>
<dbReference type="Pfam" id="PF03176">
    <property type="entry name" value="MMPL"/>
    <property type="match status" value="2"/>
</dbReference>
<dbReference type="PANTHER" id="PTHR33406">
    <property type="entry name" value="MEMBRANE PROTEIN MJ1562-RELATED"/>
    <property type="match status" value="1"/>
</dbReference>
<feature type="transmembrane region" description="Helical" evidence="7">
    <location>
        <begin position="577"/>
        <end position="597"/>
    </location>
</feature>
<evidence type="ECO:0000256" key="2">
    <source>
        <dbReference type="ARBA" id="ARBA00010157"/>
    </source>
</evidence>
<comment type="similarity">
    <text evidence="2">Belongs to the resistance-nodulation-cell division (RND) (TC 2.A.6) family. MmpL subfamily.</text>
</comment>
<dbReference type="PROSITE" id="PS50156">
    <property type="entry name" value="SSD"/>
    <property type="match status" value="1"/>
</dbReference>
<dbReference type="RefSeq" id="WP_134119605.1">
    <property type="nucleotide sequence ID" value="NZ_SODF01000001.1"/>
</dbReference>
<dbReference type="GO" id="GO:0005886">
    <property type="term" value="C:plasma membrane"/>
    <property type="evidence" value="ECO:0007669"/>
    <property type="project" value="UniProtKB-SubCell"/>
</dbReference>
<keyword evidence="4 7" id="KW-0812">Transmembrane</keyword>
<evidence type="ECO:0000256" key="7">
    <source>
        <dbReference type="SAM" id="Phobius"/>
    </source>
</evidence>